<evidence type="ECO:0000256" key="1">
    <source>
        <dbReference type="ARBA" id="ARBA00001946"/>
    </source>
</evidence>
<evidence type="ECO:0000256" key="2">
    <source>
        <dbReference type="ARBA" id="ARBA00011955"/>
    </source>
</evidence>
<organism evidence="12 13">
    <name type="scientific">Bifidobacterium leontopitheci</name>
    <dbReference type="NCBI Taxonomy" id="2650774"/>
    <lineage>
        <taxon>Bacteria</taxon>
        <taxon>Bacillati</taxon>
        <taxon>Actinomycetota</taxon>
        <taxon>Actinomycetes</taxon>
        <taxon>Bifidobacteriales</taxon>
        <taxon>Bifidobacteriaceae</taxon>
        <taxon>Bifidobacterium</taxon>
    </lineage>
</organism>
<name>A0A6I1GTZ6_9BIFI</name>
<keyword evidence="4" id="KW-0285">Flavoprotein</keyword>
<dbReference type="GO" id="GO:0016740">
    <property type="term" value="F:transferase activity"/>
    <property type="evidence" value="ECO:0007669"/>
    <property type="project" value="UniProtKB-KW"/>
</dbReference>
<evidence type="ECO:0000256" key="11">
    <source>
        <dbReference type="SAM" id="MobiDB-lite"/>
    </source>
</evidence>
<feature type="compositionally biased region" description="Polar residues" evidence="11">
    <location>
        <begin position="253"/>
        <end position="267"/>
    </location>
</feature>
<proteinExistence type="predicted"/>
<keyword evidence="7" id="KW-0274">FAD</keyword>
<comment type="catalytic activity">
    <reaction evidence="10">
        <text>L-threonyl-[protein] + FAD = FMN-L-threonyl-[protein] + AMP + H(+)</text>
        <dbReference type="Rhea" id="RHEA:36847"/>
        <dbReference type="Rhea" id="RHEA-COMP:11060"/>
        <dbReference type="Rhea" id="RHEA-COMP:11061"/>
        <dbReference type="ChEBI" id="CHEBI:15378"/>
        <dbReference type="ChEBI" id="CHEBI:30013"/>
        <dbReference type="ChEBI" id="CHEBI:57692"/>
        <dbReference type="ChEBI" id="CHEBI:74257"/>
        <dbReference type="ChEBI" id="CHEBI:456215"/>
        <dbReference type="EC" id="2.7.1.180"/>
    </reaction>
</comment>
<dbReference type="RefSeq" id="WP_152234867.1">
    <property type="nucleotide sequence ID" value="NZ_JBHSKZ010000059.1"/>
</dbReference>
<feature type="compositionally biased region" description="Low complexity" evidence="11">
    <location>
        <begin position="25"/>
        <end position="56"/>
    </location>
</feature>
<evidence type="ECO:0000256" key="3">
    <source>
        <dbReference type="ARBA" id="ARBA00016337"/>
    </source>
</evidence>
<keyword evidence="6" id="KW-0479">Metal-binding</keyword>
<dbReference type="GO" id="GO:0046872">
    <property type="term" value="F:metal ion binding"/>
    <property type="evidence" value="ECO:0007669"/>
    <property type="project" value="UniProtKB-KW"/>
</dbReference>
<protein>
    <recommendedName>
        <fullName evidence="3">FAD:protein FMN transferase</fullName>
        <ecNumber evidence="2">2.7.1.180</ecNumber>
    </recommendedName>
    <alternativeName>
        <fullName evidence="9">Flavin transferase</fullName>
    </alternativeName>
</protein>
<comment type="caution">
    <text evidence="12">The sequence shown here is derived from an EMBL/GenBank/DDBJ whole genome shotgun (WGS) entry which is preliminary data.</text>
</comment>
<evidence type="ECO:0000313" key="13">
    <source>
        <dbReference type="Proteomes" id="UP000441772"/>
    </source>
</evidence>
<sequence>MPQIQARVIHAMTIPFTVQLVTGPGTTGTDATAPDATAPHAAGRSATAPAAASTTPTAPPAHPTTGTGSPSSAPTPALSPLLDSVMPKIAAWLDHVDRAFSPFRADSLVGRARRGDWSALLTDPEFAEVYALCQQAKRLTGGAFDSMHAGVYDPTGIVKGWAVQRAFERFLQPLIRDGQCEAAAIGGGGDIQTGVAETSGFVWRIGVENPFRTGRTSPLHGSASPRSEASIPLEETALAATSANAGVDGVTARSDSYSRGQTRSGATATPADGAFPTLCTVSLRNAGIATSGTAKRGEHITRRDHGLAQATVIDAELIFADMWATAAISAGEAAFRESTARSGGDVTAILVGTDRSIGHVP</sequence>
<gene>
    <name evidence="12" type="ORF">F7D09_1544</name>
</gene>
<dbReference type="EC" id="2.7.1.180" evidence="2"/>
<dbReference type="Proteomes" id="UP000441772">
    <property type="component" value="Unassembled WGS sequence"/>
</dbReference>
<dbReference type="AlphaFoldDB" id="A0A6I1GTZ6"/>
<dbReference type="InterPro" id="IPR024932">
    <property type="entry name" value="ApbE"/>
</dbReference>
<evidence type="ECO:0000256" key="7">
    <source>
        <dbReference type="ARBA" id="ARBA00022827"/>
    </source>
</evidence>
<comment type="cofactor">
    <cofactor evidence="1">
        <name>Mg(2+)</name>
        <dbReference type="ChEBI" id="CHEBI:18420"/>
    </cofactor>
</comment>
<dbReference type="SUPFAM" id="SSF143631">
    <property type="entry name" value="ApbE-like"/>
    <property type="match status" value="1"/>
</dbReference>
<feature type="compositionally biased region" description="Low complexity" evidence="11">
    <location>
        <begin position="63"/>
        <end position="76"/>
    </location>
</feature>
<feature type="region of interest" description="Disordered" evidence="11">
    <location>
        <begin position="250"/>
        <end position="271"/>
    </location>
</feature>
<feature type="region of interest" description="Disordered" evidence="11">
    <location>
        <begin position="25"/>
        <end position="79"/>
    </location>
</feature>
<keyword evidence="8" id="KW-0460">Magnesium</keyword>
<accession>A0A6I1GTZ6</accession>
<evidence type="ECO:0000256" key="9">
    <source>
        <dbReference type="ARBA" id="ARBA00031306"/>
    </source>
</evidence>
<dbReference type="PANTHER" id="PTHR30040">
    <property type="entry name" value="THIAMINE BIOSYNTHESIS LIPOPROTEIN APBE"/>
    <property type="match status" value="1"/>
</dbReference>
<evidence type="ECO:0000256" key="4">
    <source>
        <dbReference type="ARBA" id="ARBA00022630"/>
    </source>
</evidence>
<dbReference type="Gene3D" id="3.10.520.10">
    <property type="entry name" value="ApbE-like domains"/>
    <property type="match status" value="2"/>
</dbReference>
<keyword evidence="13" id="KW-1185">Reference proteome</keyword>
<evidence type="ECO:0000256" key="8">
    <source>
        <dbReference type="ARBA" id="ARBA00022842"/>
    </source>
</evidence>
<evidence type="ECO:0000313" key="12">
    <source>
        <dbReference type="EMBL" id="KAB7789931.1"/>
    </source>
</evidence>
<dbReference type="InterPro" id="IPR003374">
    <property type="entry name" value="ApbE-like_sf"/>
</dbReference>
<reference evidence="12 13" key="1">
    <citation type="submission" date="2019-09" db="EMBL/GenBank/DDBJ databases">
        <title>Characterization of the phylogenetic diversity of two novel species belonging to the genus Bifidobacterium: Bifidobacterium cebidarum sp. nov. and Bifidobacterium leontopitheci sp. nov.</title>
        <authorList>
            <person name="Lugli G.A."/>
            <person name="Duranti S."/>
            <person name="Milani C."/>
            <person name="Turroni F."/>
            <person name="Ventura M."/>
        </authorList>
    </citation>
    <scope>NUCLEOTIDE SEQUENCE [LARGE SCALE GENOMIC DNA]</scope>
    <source>
        <strain evidence="12 13">LMG 31471</strain>
    </source>
</reference>
<evidence type="ECO:0000256" key="10">
    <source>
        <dbReference type="ARBA" id="ARBA00048540"/>
    </source>
</evidence>
<evidence type="ECO:0000256" key="6">
    <source>
        <dbReference type="ARBA" id="ARBA00022723"/>
    </source>
</evidence>
<dbReference type="PANTHER" id="PTHR30040:SF2">
    <property type="entry name" value="FAD:PROTEIN FMN TRANSFERASE"/>
    <property type="match status" value="1"/>
</dbReference>
<dbReference type="EMBL" id="WBVT01000026">
    <property type="protein sequence ID" value="KAB7789931.1"/>
    <property type="molecule type" value="Genomic_DNA"/>
</dbReference>
<evidence type="ECO:0000256" key="5">
    <source>
        <dbReference type="ARBA" id="ARBA00022679"/>
    </source>
</evidence>
<keyword evidence="5" id="KW-0808">Transferase</keyword>